<evidence type="ECO:0000313" key="1">
    <source>
        <dbReference type="EMBL" id="SAK62206.1"/>
    </source>
</evidence>
<organism evidence="1 2">
    <name type="scientific">Caballeronia ptereochthonis</name>
    <dbReference type="NCBI Taxonomy" id="1777144"/>
    <lineage>
        <taxon>Bacteria</taxon>
        <taxon>Pseudomonadati</taxon>
        <taxon>Pseudomonadota</taxon>
        <taxon>Betaproteobacteria</taxon>
        <taxon>Burkholderiales</taxon>
        <taxon>Burkholderiaceae</taxon>
        <taxon>Caballeronia</taxon>
    </lineage>
</organism>
<dbReference type="EMBL" id="FCOB02000010">
    <property type="protein sequence ID" value="SAK62206.1"/>
    <property type="molecule type" value="Genomic_DNA"/>
</dbReference>
<dbReference type="AlphaFoldDB" id="A0A158AXP4"/>
<reference evidence="1" key="1">
    <citation type="submission" date="2016-01" db="EMBL/GenBank/DDBJ databases">
        <authorList>
            <person name="Peeters C."/>
        </authorList>
    </citation>
    <scope>NUCLEOTIDE SEQUENCE [LARGE SCALE GENOMIC DNA]</scope>
    <source>
        <strain evidence="1">LMG 29326</strain>
    </source>
</reference>
<comment type="caution">
    <text evidence="1">The sequence shown here is derived from an EMBL/GenBank/DDBJ whole genome shotgun (WGS) entry which is preliminary data.</text>
</comment>
<dbReference type="OrthoDB" id="8759368at2"/>
<proteinExistence type="predicted"/>
<accession>A0A158AXP4</accession>
<protein>
    <submittedName>
        <fullName evidence="1">Uncharacterized protein</fullName>
    </submittedName>
</protein>
<dbReference type="Proteomes" id="UP000054978">
    <property type="component" value="Unassembled WGS sequence"/>
</dbReference>
<keyword evidence="2" id="KW-1185">Reference proteome</keyword>
<dbReference type="RefSeq" id="WP_087045662.1">
    <property type="nucleotide sequence ID" value="NZ_FCOB02000010.1"/>
</dbReference>
<name>A0A158AXP4_9BURK</name>
<sequence>MKSILVIADIPHDPLAHSDEATLTRAQMQRIVGGRSVLATVNGGPSTTTVDDFGINNAIWEGRIKGPMIN</sequence>
<gene>
    <name evidence="1" type="ORF">AWB83_02463</name>
</gene>
<evidence type="ECO:0000313" key="2">
    <source>
        <dbReference type="Proteomes" id="UP000054978"/>
    </source>
</evidence>